<comment type="similarity">
    <text evidence="1">Belongs to the thioredoxin family. DsbC subfamily.</text>
</comment>
<sequence>MKSNDIIRPFEKSLLVQFGSTGELQHVSTLRLDQGVTFIRSGNTIEARYHDGAGEAFVVERFSSEPLANTAFHNLQAALKRYARVRRFAGYWKAAVKWGFAPLTVAVLALGINMAATRAVGGSVGGSAGGIGAAGAAPMVPLPSNLGTAAAQPPIARPAVASPAELALAMADGAKSGKYAVQLSKGSKGTLYVFSDPSCPHCQDLEPELDKLAKDYTIYIFPVTVIGGEASSHRTAKLMCAKPDARGALWKKIVQGDDLPNAECAEGTDAVARNDKMFRVMRFLGTPTIINAAGEQTPDSIPNTADAINQWMSTATTASK</sequence>
<dbReference type="InterPro" id="IPR013766">
    <property type="entry name" value="Thioredoxin_domain"/>
</dbReference>
<evidence type="ECO:0000259" key="2">
    <source>
        <dbReference type="PROSITE" id="PS51352"/>
    </source>
</evidence>
<evidence type="ECO:0000313" key="4">
    <source>
        <dbReference type="Proteomes" id="UP000236649"/>
    </source>
</evidence>
<keyword evidence="1" id="KW-0732">Signal</keyword>
<dbReference type="Pfam" id="PF13098">
    <property type="entry name" value="Thioredoxin_2"/>
    <property type="match status" value="1"/>
</dbReference>
<dbReference type="EMBL" id="CP026110">
    <property type="protein sequence ID" value="AUT76867.1"/>
    <property type="molecule type" value="Genomic_DNA"/>
</dbReference>
<dbReference type="InterPro" id="IPR033954">
    <property type="entry name" value="DiS-bond_Isoase_DsbC/G"/>
</dbReference>
<dbReference type="AlphaFoldDB" id="A0AAN1MRK4"/>
<reference evidence="3 4" key="1">
    <citation type="submission" date="2018-01" db="EMBL/GenBank/DDBJ databases">
        <title>Species boundaries and ecological features among Paraburkholderia terrae DSMZ17804T, P. hospita DSMZ17164T and P. caribensis DSMZ13236T.</title>
        <authorList>
            <person name="Pratama A.A."/>
        </authorList>
    </citation>
    <scope>NUCLEOTIDE SEQUENCE [LARGE SCALE GENOMIC DNA]</scope>
    <source>
        <strain evidence="3 4">DSM 17164</strain>
        <plasmid evidence="4">pemt1</plasmid>
    </source>
</reference>
<dbReference type="GO" id="GO:0042597">
    <property type="term" value="C:periplasmic space"/>
    <property type="evidence" value="ECO:0007669"/>
    <property type="project" value="UniProtKB-SubCell"/>
</dbReference>
<dbReference type="PROSITE" id="PS51352">
    <property type="entry name" value="THIOREDOXIN_2"/>
    <property type="match status" value="1"/>
</dbReference>
<dbReference type="InterPro" id="IPR036249">
    <property type="entry name" value="Thioredoxin-like_sf"/>
</dbReference>
<comment type="function">
    <text evidence="1">Required for disulfide bond formation in some periplasmic proteins. Acts by transferring its disulfide bond to other proteins and is reduced in the process.</text>
</comment>
<organism evidence="3 4">
    <name type="scientific">Paraburkholderia hospita</name>
    <dbReference type="NCBI Taxonomy" id="169430"/>
    <lineage>
        <taxon>Bacteria</taxon>
        <taxon>Pseudomonadati</taxon>
        <taxon>Pseudomonadota</taxon>
        <taxon>Betaproteobacteria</taxon>
        <taxon>Burkholderiales</taxon>
        <taxon>Burkholderiaceae</taxon>
        <taxon>Paraburkholderia</taxon>
    </lineage>
</organism>
<evidence type="ECO:0000256" key="1">
    <source>
        <dbReference type="RuleBase" id="RU364038"/>
    </source>
</evidence>
<dbReference type="CDD" id="cd03020">
    <property type="entry name" value="DsbA_DsbC_DsbG"/>
    <property type="match status" value="1"/>
</dbReference>
<evidence type="ECO:0000313" key="3">
    <source>
        <dbReference type="EMBL" id="AUT76867.1"/>
    </source>
</evidence>
<dbReference type="PANTHER" id="PTHR35272">
    <property type="entry name" value="THIOL:DISULFIDE INTERCHANGE PROTEIN DSBC-RELATED"/>
    <property type="match status" value="1"/>
</dbReference>
<dbReference type="Gene3D" id="3.40.30.10">
    <property type="entry name" value="Glutaredoxin"/>
    <property type="match status" value="1"/>
</dbReference>
<dbReference type="Proteomes" id="UP000236649">
    <property type="component" value="Plasmid pEMT1"/>
</dbReference>
<keyword evidence="3" id="KW-0614">Plasmid</keyword>
<dbReference type="RefSeq" id="WP_090838862.1">
    <property type="nucleotide sequence ID" value="NZ_CADFGJ010000047.1"/>
</dbReference>
<proteinExistence type="inferred from homology"/>
<dbReference type="InterPro" id="IPR012336">
    <property type="entry name" value="Thioredoxin-like_fold"/>
</dbReference>
<comment type="subcellular location">
    <subcellularLocation>
        <location evidence="1">Periplasm</location>
    </subcellularLocation>
</comment>
<accession>A0AAN1MRK4</accession>
<dbReference type="InterPro" id="IPR051470">
    <property type="entry name" value="Thiol:disulfide_interchange"/>
</dbReference>
<protein>
    <recommendedName>
        <fullName evidence="1">Thiol:disulfide interchange protein</fullName>
    </recommendedName>
</protein>
<dbReference type="GeneID" id="55536872"/>
<keyword evidence="1" id="KW-0574">Periplasm</keyword>
<name>A0AAN1MRK4_9BURK</name>
<dbReference type="KEGG" id="phs:C2L64_52830"/>
<dbReference type="PANTHER" id="PTHR35272:SF3">
    <property type="entry name" value="THIOL:DISULFIDE INTERCHANGE PROTEIN DSBC"/>
    <property type="match status" value="1"/>
</dbReference>
<dbReference type="SUPFAM" id="SSF52833">
    <property type="entry name" value="Thioredoxin-like"/>
    <property type="match status" value="1"/>
</dbReference>
<feature type="domain" description="Thioredoxin" evidence="2">
    <location>
        <begin position="131"/>
        <end position="310"/>
    </location>
</feature>
<gene>
    <name evidence="3" type="ORF">C2L64_52830</name>
</gene>
<keyword evidence="1" id="KW-0676">Redox-active center</keyword>
<geneLocation type="plasmid" evidence="4">
    <name>pemt1</name>
</geneLocation>